<dbReference type="Pfam" id="PF01753">
    <property type="entry name" value="zf-MYND"/>
    <property type="match status" value="1"/>
</dbReference>
<keyword evidence="2 4" id="KW-0863">Zinc-finger</keyword>
<dbReference type="VEuPathDB" id="FungiDB:BD410DRAFT_896884"/>
<evidence type="ECO:0000313" key="6">
    <source>
        <dbReference type="EMBL" id="TDL24167.1"/>
    </source>
</evidence>
<keyword evidence="3" id="KW-0862">Zinc</keyword>
<organism evidence="6 7">
    <name type="scientific">Rickenella mellea</name>
    <dbReference type="NCBI Taxonomy" id="50990"/>
    <lineage>
        <taxon>Eukaryota</taxon>
        <taxon>Fungi</taxon>
        <taxon>Dikarya</taxon>
        <taxon>Basidiomycota</taxon>
        <taxon>Agaricomycotina</taxon>
        <taxon>Agaricomycetes</taxon>
        <taxon>Hymenochaetales</taxon>
        <taxon>Rickenellaceae</taxon>
        <taxon>Rickenella</taxon>
    </lineage>
</organism>
<dbReference type="SUPFAM" id="SSF144232">
    <property type="entry name" value="HIT/MYND zinc finger-like"/>
    <property type="match status" value="1"/>
</dbReference>
<dbReference type="InterPro" id="IPR002893">
    <property type="entry name" value="Znf_MYND"/>
</dbReference>
<evidence type="ECO:0000256" key="3">
    <source>
        <dbReference type="ARBA" id="ARBA00022833"/>
    </source>
</evidence>
<dbReference type="SUPFAM" id="SSF48403">
    <property type="entry name" value="Ankyrin repeat"/>
    <property type="match status" value="1"/>
</dbReference>
<feature type="domain" description="MYND-type" evidence="5">
    <location>
        <begin position="429"/>
        <end position="471"/>
    </location>
</feature>
<keyword evidence="1" id="KW-0479">Metal-binding</keyword>
<dbReference type="OrthoDB" id="432970at2759"/>
<evidence type="ECO:0000256" key="1">
    <source>
        <dbReference type="ARBA" id="ARBA00022723"/>
    </source>
</evidence>
<dbReference type="Gene3D" id="1.25.40.20">
    <property type="entry name" value="Ankyrin repeat-containing domain"/>
    <property type="match status" value="1"/>
</dbReference>
<reference evidence="6 7" key="1">
    <citation type="submission" date="2018-06" db="EMBL/GenBank/DDBJ databases">
        <title>A transcriptomic atlas of mushroom development highlights an independent origin of complex multicellularity.</title>
        <authorList>
            <consortium name="DOE Joint Genome Institute"/>
            <person name="Krizsan K."/>
            <person name="Almasi E."/>
            <person name="Merenyi Z."/>
            <person name="Sahu N."/>
            <person name="Viragh M."/>
            <person name="Koszo T."/>
            <person name="Mondo S."/>
            <person name="Kiss B."/>
            <person name="Balint B."/>
            <person name="Kues U."/>
            <person name="Barry K."/>
            <person name="Hegedus J.C."/>
            <person name="Henrissat B."/>
            <person name="Johnson J."/>
            <person name="Lipzen A."/>
            <person name="Ohm R."/>
            <person name="Nagy I."/>
            <person name="Pangilinan J."/>
            <person name="Yan J."/>
            <person name="Xiong Y."/>
            <person name="Grigoriev I.V."/>
            <person name="Hibbett D.S."/>
            <person name="Nagy L.G."/>
        </authorList>
    </citation>
    <scope>NUCLEOTIDE SEQUENCE [LARGE SCALE GENOMIC DNA]</scope>
    <source>
        <strain evidence="6 7">SZMC22713</strain>
    </source>
</reference>
<evidence type="ECO:0000313" key="7">
    <source>
        <dbReference type="Proteomes" id="UP000294933"/>
    </source>
</evidence>
<dbReference type="EMBL" id="ML170167">
    <property type="protein sequence ID" value="TDL24167.1"/>
    <property type="molecule type" value="Genomic_DNA"/>
</dbReference>
<name>A0A4Y7Q928_9AGAM</name>
<dbReference type="STRING" id="50990.A0A4Y7Q928"/>
<dbReference type="GO" id="GO:0008270">
    <property type="term" value="F:zinc ion binding"/>
    <property type="evidence" value="ECO:0007669"/>
    <property type="project" value="UniProtKB-KW"/>
</dbReference>
<dbReference type="Proteomes" id="UP000294933">
    <property type="component" value="Unassembled WGS sequence"/>
</dbReference>
<sequence>MSRSRKPDKVVIGSPPPQLPKKFLSNLRKQACMVGAPTGFSKVEFNQARHDLILHYCPIDELLPVNDTDLRLTFLQIVSEQGYVALVCEMIRLGARIDAPDSIGQTALFRVVKEYCKLQDYMDDPLSYVATQHYNSNLIPKLAMRLKWIACLLINQHTDVNVGFDGLTCLRMLCKATIKDWELIGLLVTHGAHDDVDGRIAYKLSKAEKQRLNGLFRGRESGRPPCQCPCLSGRVVSECHENQPTPYPSHFLCPCRSVSAYARCCRRRLVAWREVWNDEEGTIETWRVEKPINIPLPKDTFHVVSKIIGATLPPNEELKRPNELPSVVTQTGIPPELQEKVDWVLHLEDLFRKKLVDRAFAYAMIKTEWHIRPLGRKLPKSYAMFHARSYNECVDDYIANGRDNRKTLDIEIAAKLGPSCGALYRICEADGCSKQEGRNVSKLKMCQKCKMTVYCSIQCQKDHWKDHKPICGAPSQTEQPLPSQRVLHESISAGVVKIVSDLIQRLKAGDPERYLQLFPEGVPADFEKEHTNITLDKY</sequence>
<evidence type="ECO:0000256" key="2">
    <source>
        <dbReference type="ARBA" id="ARBA00022771"/>
    </source>
</evidence>
<dbReference type="InterPro" id="IPR036770">
    <property type="entry name" value="Ankyrin_rpt-contain_sf"/>
</dbReference>
<protein>
    <recommendedName>
        <fullName evidence="5">MYND-type domain-containing protein</fullName>
    </recommendedName>
</protein>
<dbReference type="AlphaFoldDB" id="A0A4Y7Q928"/>
<keyword evidence="7" id="KW-1185">Reference proteome</keyword>
<dbReference type="Gene3D" id="6.10.140.2220">
    <property type="match status" value="1"/>
</dbReference>
<dbReference type="PROSITE" id="PS50865">
    <property type="entry name" value="ZF_MYND_2"/>
    <property type="match status" value="1"/>
</dbReference>
<accession>A0A4Y7Q928</accession>
<proteinExistence type="predicted"/>
<evidence type="ECO:0000259" key="5">
    <source>
        <dbReference type="PROSITE" id="PS50865"/>
    </source>
</evidence>
<gene>
    <name evidence="6" type="ORF">BD410DRAFT_896884</name>
</gene>
<evidence type="ECO:0000256" key="4">
    <source>
        <dbReference type="PROSITE-ProRule" id="PRU00134"/>
    </source>
</evidence>